<evidence type="ECO:0000313" key="2">
    <source>
        <dbReference type="Proteomes" id="UP000246077"/>
    </source>
</evidence>
<accession>A0A317DTU4</accession>
<dbReference type="EMBL" id="QGLF01000007">
    <property type="protein sequence ID" value="PWR18071.1"/>
    <property type="molecule type" value="Genomic_DNA"/>
</dbReference>
<reference evidence="2" key="1">
    <citation type="submission" date="2018-05" db="EMBL/GenBank/DDBJ databases">
        <title>Zavarzinia sp. HR-AS.</title>
        <authorList>
            <person name="Lee Y."/>
            <person name="Jeon C.O."/>
        </authorList>
    </citation>
    <scope>NUCLEOTIDE SEQUENCE [LARGE SCALE GENOMIC DNA]</scope>
    <source>
        <strain evidence="2">DSM 1231</strain>
    </source>
</reference>
<comment type="caution">
    <text evidence="1">The sequence shown here is derived from an EMBL/GenBank/DDBJ whole genome shotgun (WGS) entry which is preliminary data.</text>
</comment>
<protein>
    <submittedName>
        <fullName evidence="1">Fis family transcriptional regulator</fullName>
    </submittedName>
</protein>
<keyword evidence="2" id="KW-1185">Reference proteome</keyword>
<dbReference type="AlphaFoldDB" id="A0A317DTU4"/>
<dbReference type="OrthoDB" id="9152892at2"/>
<proteinExistence type="predicted"/>
<organism evidence="1 2">
    <name type="scientific">Zavarzinia compransoris</name>
    <dbReference type="NCBI Taxonomy" id="1264899"/>
    <lineage>
        <taxon>Bacteria</taxon>
        <taxon>Pseudomonadati</taxon>
        <taxon>Pseudomonadota</taxon>
        <taxon>Alphaproteobacteria</taxon>
        <taxon>Rhodospirillales</taxon>
        <taxon>Zavarziniaceae</taxon>
        <taxon>Zavarzinia</taxon>
    </lineage>
</organism>
<dbReference type="Proteomes" id="UP000246077">
    <property type="component" value="Unassembled WGS sequence"/>
</dbReference>
<gene>
    <name evidence="1" type="ORF">DKG75_21300</name>
</gene>
<dbReference type="RefSeq" id="WP_109923205.1">
    <property type="nucleotide sequence ID" value="NZ_QGLF01000007.1"/>
</dbReference>
<sequence>MTEIADPITGDDLEAFVDEQLPLARRIEVQDHLARHPELAARMMADLSHRDTLRLAFGRGDDHLSPVIVDCVETLSRKLQPRGGLLGRFRHAAAVAAVGVLGFGLHAATEPAAAPDTVAWSPAPGFVDDAVKAHHQALERGGVAHIPASRVETEAVLGQAAALPMPSLPEGWQVSAVQTYPSSFGPGVEMVVAAGSLGTLSLFAVRPGNFTVTPVTVAAVPDLAAVYWQVGDVAYALTGGHDTAALARVGRSLSTSLY</sequence>
<name>A0A317DTU4_9PROT</name>
<evidence type="ECO:0000313" key="1">
    <source>
        <dbReference type="EMBL" id="PWR18071.1"/>
    </source>
</evidence>